<dbReference type="PROSITE" id="PS51683">
    <property type="entry name" value="SAM_OMT_II"/>
    <property type="match status" value="1"/>
</dbReference>
<evidence type="ECO:0000256" key="4">
    <source>
        <dbReference type="ARBA" id="ARBA00038277"/>
    </source>
</evidence>
<proteinExistence type="inferred from homology"/>
<keyword evidence="3" id="KW-0949">S-adenosyl-L-methionine</keyword>
<keyword evidence="8" id="KW-1185">Reference proteome</keyword>
<feature type="domain" description="O-methyltransferase dimerisation" evidence="6">
    <location>
        <begin position="115"/>
        <end position="192"/>
    </location>
</feature>
<comment type="similarity">
    <text evidence="4">Belongs to the class I-like SAM-binding methyltransferase superfamily. Cation-independent O-methyltransferase family.</text>
</comment>
<dbReference type="STRING" id="5601.A0A0D2F7K0"/>
<dbReference type="InterPro" id="IPR036388">
    <property type="entry name" value="WH-like_DNA-bd_sf"/>
</dbReference>
<dbReference type="Pfam" id="PF08100">
    <property type="entry name" value="Dimerisation"/>
    <property type="match status" value="1"/>
</dbReference>
<dbReference type="Gene3D" id="1.10.10.10">
    <property type="entry name" value="Winged helix-like DNA-binding domain superfamily/Winged helix DNA-binding domain"/>
    <property type="match status" value="1"/>
</dbReference>
<sequence>MKGVPALPAKRIKRHERRGAFLPTMADQHLSPSLLELAQLVQANSQIIVDHLQRNGLPLPSLAADAYPFFPGTGPPDVDTAPRLSDDIRTARTRLRVAAATLVHLAAGPADAAFTHITGHWMSACLQFVYHHRLAEHVPLDGDVSYTDLAAEAGVVPNQCARVLKFVATNGFFRQTRPGHVAHTAMSKMLLVPDFRDAVGYMTEESFVAAPKLVEAAEKYPGSGEKNETCWNLGHDTDLPMFEYFEHRPARMQRFMGCMRYLASGESFSIKNVVDAFDWPGLGKGLVVDVGGSFGHCCSEIAAAAPALDFIVQDLETVVAQARSERANDHDMDRVEFQAHDFFTEQPVKNASVYLLRFICHDYSDKYAAQILSHLAAAMGPHSRILIIDEVMPEVGVLSQVEEQRARMVDIEMMISFNSLERDEDGWKSLFEQADPRLELRGVKNIPGNVLAVLEVGLKQPKDQ</sequence>
<dbReference type="EMBL" id="KN846962">
    <property type="protein sequence ID" value="KIW62945.1"/>
    <property type="molecule type" value="Genomic_DNA"/>
</dbReference>
<evidence type="ECO:0000313" key="8">
    <source>
        <dbReference type="Proteomes" id="UP000054266"/>
    </source>
</evidence>
<keyword evidence="2" id="KW-0808">Transferase</keyword>
<dbReference type="AlphaFoldDB" id="A0A0D2F7K0"/>
<dbReference type="InterPro" id="IPR016461">
    <property type="entry name" value="COMT-like"/>
</dbReference>
<name>A0A0D2F7K0_9EURO</name>
<reference evidence="7 8" key="1">
    <citation type="submission" date="2015-01" db="EMBL/GenBank/DDBJ databases">
        <title>The Genome Sequence of Capronia semiimmersa CBS27337.</title>
        <authorList>
            <consortium name="The Broad Institute Genomics Platform"/>
            <person name="Cuomo C."/>
            <person name="de Hoog S."/>
            <person name="Gorbushina A."/>
            <person name="Stielow B."/>
            <person name="Teixiera M."/>
            <person name="Abouelleil A."/>
            <person name="Chapman S.B."/>
            <person name="Priest M."/>
            <person name="Young S.K."/>
            <person name="Wortman J."/>
            <person name="Nusbaum C."/>
            <person name="Birren B."/>
        </authorList>
    </citation>
    <scope>NUCLEOTIDE SEQUENCE [LARGE SCALE GENOMIC DNA]</scope>
    <source>
        <strain evidence="7 8">CBS 27337</strain>
    </source>
</reference>
<dbReference type="SUPFAM" id="SSF53335">
    <property type="entry name" value="S-adenosyl-L-methionine-dependent methyltransferases"/>
    <property type="match status" value="1"/>
</dbReference>
<dbReference type="PANTHER" id="PTHR43712">
    <property type="entry name" value="PUTATIVE (AFU_ORTHOLOGUE AFUA_4G14580)-RELATED"/>
    <property type="match status" value="1"/>
</dbReference>
<dbReference type="InterPro" id="IPR012967">
    <property type="entry name" value="COMT_dimerisation"/>
</dbReference>
<dbReference type="InterPro" id="IPR029063">
    <property type="entry name" value="SAM-dependent_MTases_sf"/>
</dbReference>
<dbReference type="Gene3D" id="3.40.50.150">
    <property type="entry name" value="Vaccinia Virus protein VP39"/>
    <property type="match status" value="1"/>
</dbReference>
<accession>A0A0D2F7K0</accession>
<evidence type="ECO:0000256" key="3">
    <source>
        <dbReference type="ARBA" id="ARBA00022691"/>
    </source>
</evidence>
<evidence type="ECO:0000256" key="2">
    <source>
        <dbReference type="ARBA" id="ARBA00022679"/>
    </source>
</evidence>
<dbReference type="PANTHER" id="PTHR43712:SF5">
    <property type="entry name" value="O-METHYLTRANSFERASE ASQN-RELATED"/>
    <property type="match status" value="1"/>
</dbReference>
<dbReference type="GO" id="GO:0008171">
    <property type="term" value="F:O-methyltransferase activity"/>
    <property type="evidence" value="ECO:0007669"/>
    <property type="project" value="InterPro"/>
</dbReference>
<protein>
    <submittedName>
        <fullName evidence="7">Uncharacterized protein</fullName>
    </submittedName>
</protein>
<dbReference type="Pfam" id="PF00891">
    <property type="entry name" value="Methyltransf_2"/>
    <property type="match status" value="1"/>
</dbReference>
<dbReference type="InterPro" id="IPR001077">
    <property type="entry name" value="COMT_C"/>
</dbReference>
<evidence type="ECO:0000259" key="6">
    <source>
        <dbReference type="Pfam" id="PF08100"/>
    </source>
</evidence>
<dbReference type="Proteomes" id="UP000054266">
    <property type="component" value="Unassembled WGS sequence"/>
</dbReference>
<evidence type="ECO:0000259" key="5">
    <source>
        <dbReference type="Pfam" id="PF00891"/>
    </source>
</evidence>
<keyword evidence="1" id="KW-0489">Methyltransferase</keyword>
<organism evidence="7 8">
    <name type="scientific">Phialophora macrospora</name>
    <dbReference type="NCBI Taxonomy" id="1851006"/>
    <lineage>
        <taxon>Eukaryota</taxon>
        <taxon>Fungi</taxon>
        <taxon>Dikarya</taxon>
        <taxon>Ascomycota</taxon>
        <taxon>Pezizomycotina</taxon>
        <taxon>Eurotiomycetes</taxon>
        <taxon>Chaetothyriomycetidae</taxon>
        <taxon>Chaetothyriales</taxon>
        <taxon>Herpotrichiellaceae</taxon>
        <taxon>Phialophora</taxon>
    </lineage>
</organism>
<dbReference type="GO" id="GO:0032259">
    <property type="term" value="P:methylation"/>
    <property type="evidence" value="ECO:0007669"/>
    <property type="project" value="UniProtKB-KW"/>
</dbReference>
<dbReference type="SUPFAM" id="SSF46785">
    <property type="entry name" value="Winged helix' DNA-binding domain"/>
    <property type="match status" value="1"/>
</dbReference>
<evidence type="ECO:0000313" key="7">
    <source>
        <dbReference type="EMBL" id="KIW62945.1"/>
    </source>
</evidence>
<gene>
    <name evidence="7" type="ORF">PV04_09831</name>
</gene>
<evidence type="ECO:0000256" key="1">
    <source>
        <dbReference type="ARBA" id="ARBA00022603"/>
    </source>
</evidence>
<dbReference type="HOGENOM" id="CLU_005533_1_4_1"/>
<dbReference type="InterPro" id="IPR036390">
    <property type="entry name" value="WH_DNA-bd_sf"/>
</dbReference>
<feature type="domain" description="O-methyltransferase C-terminal" evidence="5">
    <location>
        <begin position="226"/>
        <end position="434"/>
    </location>
</feature>